<dbReference type="PANTHER" id="PTHR21301:SF11">
    <property type="entry name" value="GIY-YIG DOMAIN-CONTAINING PROTEIN"/>
    <property type="match status" value="1"/>
</dbReference>
<reference evidence="1 2" key="2">
    <citation type="submission" date="2018-11" db="EMBL/GenBank/DDBJ databases">
        <authorList>
            <consortium name="Pathogen Informatics"/>
        </authorList>
    </citation>
    <scope>NUCLEOTIDE SEQUENCE [LARGE SCALE GENOMIC DNA]</scope>
    <source>
        <strain evidence="1 2">NST_G2</strain>
    </source>
</reference>
<dbReference type="OrthoDB" id="10047121at2759"/>
<dbReference type="Proteomes" id="UP000275846">
    <property type="component" value="Unassembled WGS sequence"/>
</dbReference>
<organism evidence="3">
    <name type="scientific">Schistocephalus solidus</name>
    <name type="common">Tapeworm</name>
    <dbReference type="NCBI Taxonomy" id="70667"/>
    <lineage>
        <taxon>Eukaryota</taxon>
        <taxon>Metazoa</taxon>
        <taxon>Spiralia</taxon>
        <taxon>Lophotrochozoa</taxon>
        <taxon>Platyhelminthes</taxon>
        <taxon>Cestoda</taxon>
        <taxon>Eucestoda</taxon>
        <taxon>Diphyllobothriidea</taxon>
        <taxon>Diphyllobothriidae</taxon>
        <taxon>Schistocephalus</taxon>
    </lineage>
</organism>
<accession>A0A183SSH6</accession>
<dbReference type="AlphaFoldDB" id="A0A183SSH6"/>
<reference evidence="3" key="1">
    <citation type="submission" date="2016-06" db="UniProtKB">
        <authorList>
            <consortium name="WormBaseParasite"/>
        </authorList>
    </citation>
    <scope>IDENTIFICATION</scope>
</reference>
<keyword evidence="2" id="KW-1185">Reference proteome</keyword>
<protein>
    <submittedName>
        <fullName evidence="3">MIR domain-containing protein</fullName>
    </submittedName>
</protein>
<evidence type="ECO:0000313" key="2">
    <source>
        <dbReference type="Proteomes" id="UP000275846"/>
    </source>
</evidence>
<gene>
    <name evidence="1" type="ORF">SSLN_LOCUS7174</name>
</gene>
<dbReference type="PANTHER" id="PTHR21301">
    <property type="entry name" value="REVERSE TRANSCRIPTASE"/>
    <property type="match status" value="1"/>
</dbReference>
<evidence type="ECO:0000313" key="3">
    <source>
        <dbReference type="WBParaSite" id="SSLN_0000740901-mRNA-1"/>
    </source>
</evidence>
<name>A0A183SSH6_SCHSO</name>
<evidence type="ECO:0000313" key="1">
    <source>
        <dbReference type="EMBL" id="VDL93559.1"/>
    </source>
</evidence>
<dbReference type="WBParaSite" id="SSLN_0000740901-mRNA-1">
    <property type="protein sequence ID" value="SSLN_0000740901-mRNA-1"/>
    <property type="gene ID" value="SSLN_0000740901"/>
</dbReference>
<proteinExistence type="predicted"/>
<dbReference type="EMBL" id="UYSU01034022">
    <property type="protein sequence ID" value="VDL93559.1"/>
    <property type="molecule type" value="Genomic_DNA"/>
</dbReference>
<sequence length="108" mass="12442">MLAFKEHLDDVFPDILFTMEENENDQVAFLDVFVCRKEFGGLNTKVFRKATNTTQVMGFSSNHPTSHKRSYVCALYQRVATPSSQPEDKIGWVFRANFVNICMRNQGE</sequence>